<dbReference type="PANTHER" id="PTHR47572:SF4">
    <property type="entry name" value="LACTONASE DRP35"/>
    <property type="match status" value="1"/>
</dbReference>
<dbReference type="Proteomes" id="UP000779809">
    <property type="component" value="Unassembled WGS sequence"/>
</dbReference>
<comment type="caution">
    <text evidence="1">The sequence shown here is derived from an EMBL/GenBank/DDBJ whole genome shotgun (WGS) entry which is preliminary data.</text>
</comment>
<sequence>MAITDLLGKKNVNGKPHIEAVVPAAALPGGELRVIGHGLKPPELARPRVLFGEVEAPIVVSSDEFLITRVPEAATSGPLTIATNGSSSNAAEVRIAAPVAENLHPVANPALDAEGNIYVTFSGQRGQKTPVSIYRIDTSYNVKPFLSELMNPTGIAFDRAGEMYVSSRYDGTVYKVAPNGTMAAYAEGMGIATGIAFDKDENLYVGDRSGTIFKIARDRQIYVFATIEPSISAYHLAFAHDGTLYVTGPTTSSFDSVYAIDPHGKVATFYRGLGRPQGLAFDVDGNLYVAASCGGKRGIVKLTPQAGTSLACSGHGLVGLAFAPGRAAVLATTTAVFHLSWGIQGRNLLE</sequence>
<dbReference type="Gene3D" id="2.60.40.10">
    <property type="entry name" value="Immunoglobulins"/>
    <property type="match status" value="1"/>
</dbReference>
<dbReference type="SUPFAM" id="SSF81296">
    <property type="entry name" value="E set domains"/>
    <property type="match status" value="1"/>
</dbReference>
<evidence type="ECO:0000313" key="2">
    <source>
        <dbReference type="Proteomes" id="UP000779809"/>
    </source>
</evidence>
<reference evidence="1" key="1">
    <citation type="submission" date="2020-07" db="EMBL/GenBank/DDBJ databases">
        <title>Huge and variable diversity of episymbiotic CPR bacteria and DPANN archaea in groundwater ecosystems.</title>
        <authorList>
            <person name="He C.Y."/>
            <person name="Keren R."/>
            <person name="Whittaker M."/>
            <person name="Farag I.F."/>
            <person name="Doudna J."/>
            <person name="Cate J.H.D."/>
            <person name="Banfield J.F."/>
        </authorList>
    </citation>
    <scope>NUCLEOTIDE SEQUENCE</scope>
    <source>
        <strain evidence="1">NC_groundwater_580_Pr5_B-0.1um_64_19</strain>
    </source>
</reference>
<dbReference type="Gene3D" id="2.40.10.500">
    <property type="match status" value="2"/>
</dbReference>
<name>A0A932ENI7_9BACT</name>
<dbReference type="InterPro" id="IPR051262">
    <property type="entry name" value="SMP-30/CGR1_Lactonase"/>
</dbReference>
<dbReference type="EMBL" id="JACPNR010000004">
    <property type="protein sequence ID" value="MBI2677367.1"/>
    <property type="molecule type" value="Genomic_DNA"/>
</dbReference>
<organism evidence="1 2">
    <name type="scientific">Candidatus Korobacter versatilis</name>
    <dbReference type="NCBI Taxonomy" id="658062"/>
    <lineage>
        <taxon>Bacteria</taxon>
        <taxon>Pseudomonadati</taxon>
        <taxon>Acidobacteriota</taxon>
        <taxon>Terriglobia</taxon>
        <taxon>Terriglobales</taxon>
        <taxon>Candidatus Korobacteraceae</taxon>
        <taxon>Candidatus Korobacter</taxon>
    </lineage>
</organism>
<dbReference type="InterPro" id="IPR013783">
    <property type="entry name" value="Ig-like_fold"/>
</dbReference>
<proteinExistence type="predicted"/>
<dbReference type="InterPro" id="IPR014756">
    <property type="entry name" value="Ig_E-set"/>
</dbReference>
<dbReference type="SUPFAM" id="SSF63829">
    <property type="entry name" value="Calcium-dependent phosphotriesterase"/>
    <property type="match status" value="1"/>
</dbReference>
<protein>
    <submittedName>
        <fullName evidence="1">Gluconolaconase</fullName>
    </submittedName>
</protein>
<dbReference type="AlphaFoldDB" id="A0A932ENI7"/>
<gene>
    <name evidence="1" type="ORF">HYX28_01145</name>
</gene>
<accession>A0A932ENI7</accession>
<evidence type="ECO:0000313" key="1">
    <source>
        <dbReference type="EMBL" id="MBI2677367.1"/>
    </source>
</evidence>
<dbReference type="PANTHER" id="PTHR47572">
    <property type="entry name" value="LIPOPROTEIN-RELATED"/>
    <property type="match status" value="1"/>
</dbReference>